<dbReference type="OrthoDB" id="3199698at2759"/>
<dbReference type="VEuPathDB" id="FungiDB:BD410DRAFT_815646"/>
<sequence>MAYTVSGTPCDVDGFDLPPRTPLSPAEDRGTSEWEPYKSRLQFEVAEFTFKRAQMPQAQVDTLLELWAASLMEFGADPPFANHSKLHETIDSTKLGDVPWDLTFRWGIDYAPYREVGDHGERRYTNLMSGDWSWTQADVIAEDESTYGALFVPIVLGSDKTTVSAATGQTDYYPLYASIGNVHNGVRRAHRGAVAVIGFLAMPKSEKKYDNGPALRNFRRQLFHASIASILEPLRAGMATPEVTKCPDGHYRRVVYGIGPYIADYPEQVLLTGIAQGWCPRYVHGCSDGLDGGGGRRTQELTELIISTTFPRADIYESIAPDLLHQIIKGTFKDHLVTWVGDYLQLVHGQAGAAVVMSDIDRRGFKQWTGDDSKALMKVYLPAIAGHVPSEIVKTLSAFLDLCYLLRRAIHDDSTLQAIDEALARFHEHRVIFIESGHSVMRYKENIKLFGSPGGLCSSITESKHIKAVKEPWRRSNRYNALGQMLLTNQRLDKLAASRVDFEHRDSAVGGDGIRDGEGNEVGTGDGNDDNESEVDSPKTVGHVNWESVLRGYPWEVMKLGQQIGQPRLRALNRRFLAEQLRQPEDDDFHDIPLSECPHFYNRISVFHFASATFYAPSDLSGINGMRRERIYSCPSWRRGHPRHDCIFVETDATKPGMRGLHVARVKLLFSFSFRDISYPYTPDEDTGMWMVQPELDEEGGRVKSVIHLDTVVRGAHLIGFYGEEYLPADINHYHTLDVFKKFYVNKFIDHHANEIAF</sequence>
<feature type="region of interest" description="Disordered" evidence="1">
    <location>
        <begin position="13"/>
        <end position="33"/>
    </location>
</feature>
<dbReference type="InterPro" id="IPR041078">
    <property type="entry name" value="Plavaka"/>
</dbReference>
<proteinExistence type="predicted"/>
<gene>
    <name evidence="2" type="ORF">BD410DRAFT_815646</name>
</gene>
<dbReference type="Proteomes" id="UP000294933">
    <property type="component" value="Unassembled WGS sequence"/>
</dbReference>
<keyword evidence="3" id="KW-1185">Reference proteome</keyword>
<feature type="compositionally biased region" description="Basic and acidic residues" evidence="1">
    <location>
        <begin position="507"/>
        <end position="518"/>
    </location>
</feature>
<dbReference type="STRING" id="50990.A0A4Y7Q051"/>
<evidence type="ECO:0000256" key="1">
    <source>
        <dbReference type="SAM" id="MobiDB-lite"/>
    </source>
</evidence>
<organism evidence="2 3">
    <name type="scientific">Rickenella mellea</name>
    <dbReference type="NCBI Taxonomy" id="50990"/>
    <lineage>
        <taxon>Eukaryota</taxon>
        <taxon>Fungi</taxon>
        <taxon>Dikarya</taxon>
        <taxon>Basidiomycota</taxon>
        <taxon>Agaricomycotina</taxon>
        <taxon>Agaricomycetes</taxon>
        <taxon>Hymenochaetales</taxon>
        <taxon>Rickenellaceae</taxon>
        <taxon>Rickenella</taxon>
    </lineage>
</organism>
<feature type="region of interest" description="Disordered" evidence="1">
    <location>
        <begin position="507"/>
        <end position="539"/>
    </location>
</feature>
<evidence type="ECO:0000313" key="2">
    <source>
        <dbReference type="EMBL" id="TDL20259.1"/>
    </source>
</evidence>
<reference evidence="2 3" key="1">
    <citation type="submission" date="2018-06" db="EMBL/GenBank/DDBJ databases">
        <title>A transcriptomic atlas of mushroom development highlights an independent origin of complex multicellularity.</title>
        <authorList>
            <consortium name="DOE Joint Genome Institute"/>
            <person name="Krizsan K."/>
            <person name="Almasi E."/>
            <person name="Merenyi Z."/>
            <person name="Sahu N."/>
            <person name="Viragh M."/>
            <person name="Koszo T."/>
            <person name="Mondo S."/>
            <person name="Kiss B."/>
            <person name="Balint B."/>
            <person name="Kues U."/>
            <person name="Barry K."/>
            <person name="Hegedus J.C."/>
            <person name="Henrissat B."/>
            <person name="Johnson J."/>
            <person name="Lipzen A."/>
            <person name="Ohm R."/>
            <person name="Nagy I."/>
            <person name="Pangilinan J."/>
            <person name="Yan J."/>
            <person name="Xiong Y."/>
            <person name="Grigoriev I.V."/>
            <person name="Hibbett D.S."/>
            <person name="Nagy L.G."/>
        </authorList>
    </citation>
    <scope>NUCLEOTIDE SEQUENCE [LARGE SCALE GENOMIC DNA]</scope>
    <source>
        <strain evidence="2 3">SZMC22713</strain>
    </source>
</reference>
<dbReference type="AlphaFoldDB" id="A0A4Y7Q051"/>
<dbReference type="EMBL" id="ML170189">
    <property type="protein sequence ID" value="TDL20259.1"/>
    <property type="molecule type" value="Genomic_DNA"/>
</dbReference>
<accession>A0A4Y7Q051</accession>
<protein>
    <submittedName>
        <fullName evidence="2">Uncharacterized protein</fullName>
    </submittedName>
</protein>
<dbReference type="Pfam" id="PF18759">
    <property type="entry name" value="Plavaka"/>
    <property type="match status" value="2"/>
</dbReference>
<name>A0A4Y7Q051_9AGAM</name>
<evidence type="ECO:0000313" key="3">
    <source>
        <dbReference type="Proteomes" id="UP000294933"/>
    </source>
</evidence>